<proteinExistence type="predicted"/>
<comment type="caution">
    <text evidence="2">The sequence shown here is derived from an EMBL/GenBank/DDBJ whole genome shotgun (WGS) entry which is preliminary data.</text>
</comment>
<protein>
    <submittedName>
        <fullName evidence="2">Transposase, IS4 family</fullName>
    </submittedName>
</protein>
<dbReference type="GO" id="GO:0004803">
    <property type="term" value="F:transposase activity"/>
    <property type="evidence" value="ECO:0007669"/>
    <property type="project" value="InterPro"/>
</dbReference>
<dbReference type="GO" id="GO:0006313">
    <property type="term" value="P:DNA transposition"/>
    <property type="evidence" value="ECO:0007669"/>
    <property type="project" value="InterPro"/>
</dbReference>
<dbReference type="AlphaFoldDB" id="N1WE09"/>
<reference evidence="2" key="1">
    <citation type="submission" date="2013-03" db="EMBL/GenBank/DDBJ databases">
        <authorList>
            <person name="Harkins D.M."/>
            <person name="Durkin A.S."/>
            <person name="Brinkac L.M."/>
            <person name="Haft D.H."/>
            <person name="Selengut J.D."/>
            <person name="Sanka R."/>
            <person name="DePew J."/>
            <person name="Purushe J."/>
            <person name="Hartskeerl R.A."/>
            <person name="Ahmed A."/>
            <person name="van der Linden H."/>
            <person name="Goris M.G.A."/>
            <person name="Vinetz J.M."/>
            <person name="Sutton G.G."/>
            <person name="Nierman W.C."/>
            <person name="Fouts D.E."/>
        </authorList>
    </citation>
    <scope>NUCLEOTIDE SEQUENCE [LARGE SCALE GENOMIC DNA]</scope>
    <source>
        <strain evidence="2">ICFT</strain>
    </source>
</reference>
<dbReference type="InterPro" id="IPR002559">
    <property type="entry name" value="Transposase_11"/>
</dbReference>
<gene>
    <name evidence="2" type="ORF">LEP1GSC060_1960</name>
</gene>
<feature type="domain" description="Transposase IS4-like" evidence="1">
    <location>
        <begin position="7"/>
        <end position="107"/>
    </location>
</feature>
<dbReference type="PANTHER" id="PTHR30007">
    <property type="entry name" value="PHP DOMAIN PROTEIN"/>
    <property type="match status" value="1"/>
</dbReference>
<organism evidence="2 3">
    <name type="scientific">Leptospira weilii serovar Ranarum str. ICFT</name>
    <dbReference type="NCBI Taxonomy" id="1218598"/>
    <lineage>
        <taxon>Bacteria</taxon>
        <taxon>Pseudomonadati</taxon>
        <taxon>Spirochaetota</taxon>
        <taxon>Spirochaetia</taxon>
        <taxon>Leptospirales</taxon>
        <taxon>Leptospiraceae</taxon>
        <taxon>Leptospira</taxon>
    </lineage>
</organism>
<evidence type="ECO:0000313" key="3">
    <source>
        <dbReference type="Proteomes" id="UP000012313"/>
    </source>
</evidence>
<evidence type="ECO:0000313" key="2">
    <source>
        <dbReference type="EMBL" id="EMY77195.1"/>
    </source>
</evidence>
<name>N1WE09_9LEPT</name>
<keyword evidence="3" id="KW-1185">Reference proteome</keyword>
<dbReference type="Pfam" id="PF01609">
    <property type="entry name" value="DDE_Tnp_1"/>
    <property type="match status" value="1"/>
</dbReference>
<dbReference type="EMBL" id="AOHC02000038">
    <property type="protein sequence ID" value="EMY77195.1"/>
    <property type="molecule type" value="Genomic_DNA"/>
</dbReference>
<dbReference type="Proteomes" id="UP000012313">
    <property type="component" value="Unassembled WGS sequence"/>
</dbReference>
<dbReference type="GO" id="GO:0003677">
    <property type="term" value="F:DNA binding"/>
    <property type="evidence" value="ECO:0007669"/>
    <property type="project" value="InterPro"/>
</dbReference>
<accession>N1WE09</accession>
<sequence length="115" mass="13721">MDFAEIHDSKLIFSTLNKFKVFLNKKFLKPKILSLDKAYASQTIESNLKKKNIQYGIRNNTNAKNPEFIPELKPFRWTVERTFAWFNAFRAAKTCWKYKIENYSAFFKLVCPSFY</sequence>
<evidence type="ECO:0000259" key="1">
    <source>
        <dbReference type="Pfam" id="PF01609"/>
    </source>
</evidence>